<proteinExistence type="predicted"/>
<comment type="caution">
    <text evidence="2">The sequence shown here is derived from an EMBL/GenBank/DDBJ whole genome shotgun (WGS) entry which is preliminary data.</text>
</comment>
<evidence type="ECO:0000313" key="2">
    <source>
        <dbReference type="EMBL" id="KAF6157508.1"/>
    </source>
</evidence>
<name>A0A7J7MS39_9MAGN</name>
<reference evidence="2 3" key="1">
    <citation type="journal article" date="2020" name="IScience">
        <title>Genome Sequencing of the Endangered Kingdonia uniflora (Circaeasteraceae, Ranunculales) Reveals Potential Mechanisms of Evolutionary Specialization.</title>
        <authorList>
            <person name="Sun Y."/>
            <person name="Deng T."/>
            <person name="Zhang A."/>
            <person name="Moore M.J."/>
            <person name="Landis J.B."/>
            <person name="Lin N."/>
            <person name="Zhang H."/>
            <person name="Zhang X."/>
            <person name="Huang J."/>
            <person name="Zhang X."/>
            <person name="Sun H."/>
            <person name="Wang H."/>
        </authorList>
    </citation>
    <scope>NUCLEOTIDE SEQUENCE [LARGE SCALE GENOMIC DNA]</scope>
    <source>
        <strain evidence="2">TB1705</strain>
        <tissue evidence="2">Leaf</tissue>
    </source>
</reference>
<sequence length="166" mass="18441">MTRGGTKMGMPKLLYLHLQHKVPEMRNCEIATPAPPRQGRGRRNGGIATPAPPKQGRGRGNGGTAHASSNQGIGRGRSRSTHIDSSQRRRDLELHMLHQLQLKWLQIIKGIVKFEGLEGLVPSHSANAQPSLHADETAIQFFVDQLQDWPNHSTFRMVGLYETVEV</sequence>
<accession>A0A7J7MS39</accession>
<evidence type="ECO:0000256" key="1">
    <source>
        <dbReference type="SAM" id="MobiDB-lite"/>
    </source>
</evidence>
<protein>
    <submittedName>
        <fullName evidence="2">Uncharacterized protein</fullName>
    </submittedName>
</protein>
<gene>
    <name evidence="2" type="ORF">GIB67_004446</name>
</gene>
<keyword evidence="3" id="KW-1185">Reference proteome</keyword>
<feature type="region of interest" description="Disordered" evidence="1">
    <location>
        <begin position="30"/>
        <end position="87"/>
    </location>
</feature>
<dbReference type="Proteomes" id="UP000541444">
    <property type="component" value="Unassembled WGS sequence"/>
</dbReference>
<dbReference type="EMBL" id="JACGCM010001275">
    <property type="protein sequence ID" value="KAF6157508.1"/>
    <property type="molecule type" value="Genomic_DNA"/>
</dbReference>
<evidence type="ECO:0000313" key="3">
    <source>
        <dbReference type="Proteomes" id="UP000541444"/>
    </source>
</evidence>
<organism evidence="2 3">
    <name type="scientific">Kingdonia uniflora</name>
    <dbReference type="NCBI Taxonomy" id="39325"/>
    <lineage>
        <taxon>Eukaryota</taxon>
        <taxon>Viridiplantae</taxon>
        <taxon>Streptophyta</taxon>
        <taxon>Embryophyta</taxon>
        <taxon>Tracheophyta</taxon>
        <taxon>Spermatophyta</taxon>
        <taxon>Magnoliopsida</taxon>
        <taxon>Ranunculales</taxon>
        <taxon>Circaeasteraceae</taxon>
        <taxon>Kingdonia</taxon>
    </lineage>
</organism>
<dbReference type="AlphaFoldDB" id="A0A7J7MS39"/>